<keyword evidence="2" id="KW-0472">Membrane</keyword>
<evidence type="ECO:0000256" key="2">
    <source>
        <dbReference type="SAM" id="Phobius"/>
    </source>
</evidence>
<evidence type="ECO:0000313" key="4">
    <source>
        <dbReference type="Proteomes" id="UP000183047"/>
    </source>
</evidence>
<keyword evidence="4" id="KW-1185">Reference proteome</keyword>
<dbReference type="EMBL" id="FMUR01000005">
    <property type="protein sequence ID" value="SCX96307.1"/>
    <property type="molecule type" value="Genomic_DNA"/>
</dbReference>
<feature type="transmembrane region" description="Helical" evidence="2">
    <location>
        <begin position="152"/>
        <end position="175"/>
    </location>
</feature>
<dbReference type="SUPFAM" id="SSF46565">
    <property type="entry name" value="Chaperone J-domain"/>
    <property type="match status" value="1"/>
</dbReference>
<dbReference type="OrthoDB" id="2003000at2"/>
<name>A0A1G5C1V9_9FIRM</name>
<organism evidence="3 4">
    <name type="scientific">Butyrivibrio hungatei</name>
    <dbReference type="NCBI Taxonomy" id="185008"/>
    <lineage>
        <taxon>Bacteria</taxon>
        <taxon>Bacillati</taxon>
        <taxon>Bacillota</taxon>
        <taxon>Clostridia</taxon>
        <taxon>Lachnospirales</taxon>
        <taxon>Lachnospiraceae</taxon>
        <taxon>Butyrivibrio</taxon>
    </lineage>
</organism>
<dbReference type="InterPro" id="IPR036869">
    <property type="entry name" value="J_dom_sf"/>
</dbReference>
<feature type="transmembrane region" description="Helical" evidence="2">
    <location>
        <begin position="37"/>
        <end position="64"/>
    </location>
</feature>
<accession>A0A1G5C1V9</accession>
<reference evidence="4" key="1">
    <citation type="submission" date="2016-10" db="EMBL/GenBank/DDBJ databases">
        <authorList>
            <person name="Varghese N."/>
            <person name="Submissions S."/>
        </authorList>
    </citation>
    <scope>NUCLEOTIDE SEQUENCE [LARGE SCALE GENOMIC DNA]</scope>
    <source>
        <strain evidence="4">XBD2006</strain>
    </source>
</reference>
<keyword evidence="1" id="KW-0235">DNA replication</keyword>
<keyword evidence="2" id="KW-0812">Transmembrane</keyword>
<dbReference type="Proteomes" id="UP000183047">
    <property type="component" value="Unassembled WGS sequence"/>
</dbReference>
<dbReference type="AlphaFoldDB" id="A0A1G5C1V9"/>
<dbReference type="GO" id="GO:0006260">
    <property type="term" value="P:DNA replication"/>
    <property type="evidence" value="ECO:0007669"/>
    <property type="project" value="UniProtKB-KW"/>
</dbReference>
<evidence type="ECO:0008006" key="5">
    <source>
        <dbReference type="Google" id="ProtNLM"/>
    </source>
</evidence>
<evidence type="ECO:0000256" key="1">
    <source>
        <dbReference type="ARBA" id="ARBA00022705"/>
    </source>
</evidence>
<protein>
    <recommendedName>
        <fullName evidence="5">DnaJ domain-containing protein</fullName>
    </recommendedName>
</protein>
<dbReference type="RefSeq" id="WP_074461664.1">
    <property type="nucleotide sequence ID" value="NZ_FMUR01000005.1"/>
</dbReference>
<gene>
    <name evidence="3" type="ORF">SAMN02910451_00933</name>
</gene>
<feature type="transmembrane region" description="Helical" evidence="2">
    <location>
        <begin position="12"/>
        <end position="31"/>
    </location>
</feature>
<proteinExistence type="predicted"/>
<keyword evidence="2" id="KW-1133">Transmembrane helix</keyword>
<sequence length="365" mass="42200">MISILTTAANAILSLAITALKAFLSMLTWFLKLFFSLLKYLYCVLPVTAVVFCGLYCLNTFLLLSGSAGPDKISTEALSNERLEQTAEDFLKTGNSEVGYFYNELVNWWKGEIGKYEGSFSFIILLVLSFILLTPVVGVILGITVLFSYGRILLYAVVADMAFYVGFAIVGKGFMSVMQNRYYKIFPDAGKRHVVKEYAKWKKEKKEASPENEGFYDDRPRYEDREFYDDRPRYDDREYYGERARYDEREYYDRGYGDAGYAGYEDDEPYDDAEYDDEFYEEEYYEDEYYEEDADESSYGYEREPAVAAAGAQGFDFFAGCKSRESAERKYKSLVKLYHPDNMDGDNGALQEINVQYDKVKKHFS</sequence>
<evidence type="ECO:0000313" key="3">
    <source>
        <dbReference type="EMBL" id="SCX96307.1"/>
    </source>
</evidence>
<feature type="transmembrane region" description="Helical" evidence="2">
    <location>
        <begin position="120"/>
        <end position="146"/>
    </location>
</feature>